<protein>
    <recommendedName>
        <fullName evidence="11">Sugar phosphate transporter domain-containing protein</fullName>
    </recommendedName>
</protein>
<gene>
    <name evidence="12" type="ORF">N7469_009543</name>
</gene>
<dbReference type="InterPro" id="IPR050186">
    <property type="entry name" value="TPT_transporter"/>
</dbReference>
<keyword evidence="5 10" id="KW-0812">Transmembrane</keyword>
<evidence type="ECO:0000256" key="3">
    <source>
        <dbReference type="ARBA" id="ARBA00010425"/>
    </source>
</evidence>
<feature type="domain" description="Sugar phosphate transporter" evidence="11">
    <location>
        <begin position="61"/>
        <end position="351"/>
    </location>
</feature>
<dbReference type="OrthoDB" id="10261634at2759"/>
<sequence length="364" mass="39658">MHRKSEDQESELALLSNDDTSSITDPEIDDQDLEANRKDVQPAEKSAAPEYQTPNTVKFLWLTAYFGFSMGITIYNKFILGSFKAPWLLTCLHTTFSSIGTFIMMKRGYFQLSELGRKEHFILVAFSVLFTSNIAMSNLSLSLVSLAFFQIIRNTVPLFTVLIYRIWFSRSYATATYLSLIPIVAGAGMCTAGDYHYTVIGLAVTIGGVILAAVKTVTTNRLMTGSLALPSMELLFRMSPLAAVQSLVFGIIAGEVPIFYDAMVDRTQNGSLFPTLMTTALIVGNGLLAFLLNVASFNTNKIAGALTITVCGNLKQAITLALGIVLFGDFSINVLNGLGIFLTLAGCAFFSKSELDSKRRAASK</sequence>
<feature type="transmembrane region" description="Helical" evidence="10">
    <location>
        <begin position="272"/>
        <end position="295"/>
    </location>
</feature>
<keyword evidence="6" id="KW-0256">Endoplasmic reticulum</keyword>
<keyword evidence="7 10" id="KW-1133">Transmembrane helix</keyword>
<comment type="subcellular location">
    <subcellularLocation>
        <location evidence="2">Endoplasmic reticulum membrane</location>
        <topology evidence="2">Multi-pass membrane protein</topology>
    </subcellularLocation>
</comment>
<comment type="function">
    <text evidence="1">Involved in the import of GDP-mannose from the cytoplasm into the Golgi lumen.</text>
</comment>
<evidence type="ECO:0000256" key="6">
    <source>
        <dbReference type="ARBA" id="ARBA00022824"/>
    </source>
</evidence>
<dbReference type="AlphaFoldDB" id="A0A9W9TFD7"/>
<evidence type="ECO:0000256" key="9">
    <source>
        <dbReference type="SAM" id="MobiDB-lite"/>
    </source>
</evidence>
<reference evidence="12" key="2">
    <citation type="journal article" date="2023" name="IMA Fungus">
        <title>Comparative genomic study of the Penicillium genus elucidates a diverse pangenome and 15 lateral gene transfer events.</title>
        <authorList>
            <person name="Petersen C."/>
            <person name="Sorensen T."/>
            <person name="Nielsen M.R."/>
            <person name="Sondergaard T.E."/>
            <person name="Sorensen J.L."/>
            <person name="Fitzpatrick D.A."/>
            <person name="Frisvad J.C."/>
            <person name="Nielsen K.L."/>
        </authorList>
    </citation>
    <scope>NUCLEOTIDE SEQUENCE</scope>
    <source>
        <strain evidence="12">IBT 23319</strain>
    </source>
</reference>
<feature type="region of interest" description="Disordered" evidence="9">
    <location>
        <begin position="1"/>
        <end position="48"/>
    </location>
</feature>
<dbReference type="GeneID" id="81387615"/>
<feature type="transmembrane region" description="Helical" evidence="10">
    <location>
        <begin position="302"/>
        <end position="324"/>
    </location>
</feature>
<evidence type="ECO:0000256" key="1">
    <source>
        <dbReference type="ARBA" id="ARBA00003420"/>
    </source>
</evidence>
<comment type="subunit">
    <text evidence="4">Homooligomer.</text>
</comment>
<evidence type="ECO:0000313" key="12">
    <source>
        <dbReference type="EMBL" id="KAJ5220656.1"/>
    </source>
</evidence>
<reference evidence="12" key="1">
    <citation type="submission" date="2022-11" db="EMBL/GenBank/DDBJ databases">
        <authorList>
            <person name="Petersen C."/>
        </authorList>
    </citation>
    <scope>NUCLEOTIDE SEQUENCE</scope>
    <source>
        <strain evidence="12">IBT 23319</strain>
    </source>
</reference>
<dbReference type="PANTHER" id="PTHR11132">
    <property type="entry name" value="SOLUTE CARRIER FAMILY 35"/>
    <property type="match status" value="1"/>
</dbReference>
<comment type="similarity">
    <text evidence="3">Belongs to the TPT transporter family. SLC35D subfamily.</text>
</comment>
<evidence type="ECO:0000313" key="13">
    <source>
        <dbReference type="Proteomes" id="UP001147733"/>
    </source>
</evidence>
<evidence type="ECO:0000259" key="11">
    <source>
        <dbReference type="Pfam" id="PF03151"/>
    </source>
</evidence>
<feature type="transmembrane region" description="Helical" evidence="10">
    <location>
        <begin position="85"/>
        <end position="105"/>
    </location>
</feature>
<dbReference type="Pfam" id="PF03151">
    <property type="entry name" value="TPT"/>
    <property type="match status" value="1"/>
</dbReference>
<comment type="caution">
    <text evidence="12">The sequence shown here is derived from an EMBL/GenBank/DDBJ whole genome shotgun (WGS) entry which is preliminary data.</text>
</comment>
<dbReference type="Proteomes" id="UP001147733">
    <property type="component" value="Unassembled WGS sequence"/>
</dbReference>
<evidence type="ECO:0000256" key="5">
    <source>
        <dbReference type="ARBA" id="ARBA00022692"/>
    </source>
</evidence>
<feature type="transmembrane region" description="Helical" evidence="10">
    <location>
        <begin position="330"/>
        <end position="350"/>
    </location>
</feature>
<name>A0A9W9TFD7_PENCI</name>
<evidence type="ECO:0000256" key="2">
    <source>
        <dbReference type="ARBA" id="ARBA00004477"/>
    </source>
</evidence>
<feature type="transmembrane region" description="Helical" evidence="10">
    <location>
        <begin position="234"/>
        <end position="260"/>
    </location>
</feature>
<evidence type="ECO:0000256" key="10">
    <source>
        <dbReference type="SAM" id="Phobius"/>
    </source>
</evidence>
<evidence type="ECO:0000256" key="4">
    <source>
        <dbReference type="ARBA" id="ARBA00011182"/>
    </source>
</evidence>
<dbReference type="GO" id="GO:0005789">
    <property type="term" value="C:endoplasmic reticulum membrane"/>
    <property type="evidence" value="ECO:0007669"/>
    <property type="project" value="UniProtKB-SubCell"/>
</dbReference>
<evidence type="ECO:0000256" key="8">
    <source>
        <dbReference type="ARBA" id="ARBA00023136"/>
    </source>
</evidence>
<keyword evidence="13" id="KW-1185">Reference proteome</keyword>
<proteinExistence type="inferred from homology"/>
<dbReference type="RefSeq" id="XP_056495579.1">
    <property type="nucleotide sequence ID" value="XM_056648448.1"/>
</dbReference>
<feature type="transmembrane region" description="Helical" evidence="10">
    <location>
        <begin position="59"/>
        <end position="79"/>
    </location>
</feature>
<keyword evidence="8 10" id="KW-0472">Membrane</keyword>
<feature type="transmembrane region" description="Helical" evidence="10">
    <location>
        <begin position="171"/>
        <end position="189"/>
    </location>
</feature>
<evidence type="ECO:0000256" key="7">
    <source>
        <dbReference type="ARBA" id="ARBA00022989"/>
    </source>
</evidence>
<organism evidence="12 13">
    <name type="scientific">Penicillium citrinum</name>
    <dbReference type="NCBI Taxonomy" id="5077"/>
    <lineage>
        <taxon>Eukaryota</taxon>
        <taxon>Fungi</taxon>
        <taxon>Dikarya</taxon>
        <taxon>Ascomycota</taxon>
        <taxon>Pezizomycotina</taxon>
        <taxon>Eurotiomycetes</taxon>
        <taxon>Eurotiomycetidae</taxon>
        <taxon>Eurotiales</taxon>
        <taxon>Aspergillaceae</taxon>
        <taxon>Penicillium</taxon>
    </lineage>
</organism>
<feature type="transmembrane region" description="Helical" evidence="10">
    <location>
        <begin position="121"/>
        <end position="141"/>
    </location>
</feature>
<dbReference type="EMBL" id="JAPQKT010000009">
    <property type="protein sequence ID" value="KAJ5220656.1"/>
    <property type="molecule type" value="Genomic_DNA"/>
</dbReference>
<dbReference type="InterPro" id="IPR004853">
    <property type="entry name" value="Sugar_P_trans_dom"/>
</dbReference>
<feature type="transmembrane region" description="Helical" evidence="10">
    <location>
        <begin position="195"/>
        <end position="214"/>
    </location>
</feature>
<accession>A0A9W9TFD7</accession>